<dbReference type="eggNOG" id="KOG3627">
    <property type="taxonomic scope" value="Eukaryota"/>
</dbReference>
<dbReference type="Gene3D" id="2.40.10.10">
    <property type="entry name" value="Trypsin-like serine proteases"/>
    <property type="match status" value="3"/>
</dbReference>
<evidence type="ECO:0000256" key="2">
    <source>
        <dbReference type="ARBA" id="ARBA00023145"/>
    </source>
</evidence>
<dbReference type="GO" id="GO:0006508">
    <property type="term" value="P:proteolysis"/>
    <property type="evidence" value="ECO:0007669"/>
    <property type="project" value="InterPro"/>
</dbReference>
<evidence type="ECO:0000256" key="1">
    <source>
        <dbReference type="ARBA" id="ARBA00022729"/>
    </source>
</evidence>
<dbReference type="InterPro" id="IPR009003">
    <property type="entry name" value="Peptidase_S1_PA"/>
</dbReference>
<dbReference type="GO" id="GO:0005737">
    <property type="term" value="C:cytoplasm"/>
    <property type="evidence" value="ECO:0007669"/>
    <property type="project" value="TreeGrafter"/>
</dbReference>
<dbReference type="SUPFAM" id="SSF50494">
    <property type="entry name" value="Trypsin-like serine proteases"/>
    <property type="match status" value="1"/>
</dbReference>
<dbReference type="KEGG" id="asn:102388488"/>
<sequence length="186" mass="20699">MDRREIIGGREAKPHSRPYMAFVEIKGSQCGGFLVQKDFVLTAAHCVPKGRELAHKATINETVKPIHLPQANAVLKPGTNCSVAGWRMTGVDLPTQPCQLREVDLQVAEEKQCMQFYHSFNSTFDLHRGEEKSPFQVGVLILGGPLVCKGKAYGIVSYGVYNGLPPTFYTRISAYINWIEENMGQE</sequence>
<dbReference type="PANTHER" id="PTHR24271:SF81">
    <property type="entry name" value="GRANZYME B"/>
    <property type="match status" value="1"/>
</dbReference>
<keyword evidence="5" id="KW-1185">Reference proteome</keyword>
<dbReference type="InterPro" id="IPR043504">
    <property type="entry name" value="Peptidase_S1_PA_chymotrypsin"/>
</dbReference>
<keyword evidence="3" id="KW-1015">Disulfide bond</keyword>
<feature type="domain" description="Peptidase S1" evidence="4">
    <location>
        <begin position="6"/>
        <end position="184"/>
    </location>
</feature>
<dbReference type="STRING" id="38654.A0A1U8DLR3"/>
<evidence type="ECO:0000256" key="3">
    <source>
        <dbReference type="ARBA" id="ARBA00023157"/>
    </source>
</evidence>
<organism evidence="5 6">
    <name type="scientific">Alligator sinensis</name>
    <name type="common">Chinese alligator</name>
    <dbReference type="NCBI Taxonomy" id="38654"/>
    <lineage>
        <taxon>Eukaryota</taxon>
        <taxon>Metazoa</taxon>
        <taxon>Chordata</taxon>
        <taxon>Craniata</taxon>
        <taxon>Vertebrata</taxon>
        <taxon>Euteleostomi</taxon>
        <taxon>Archelosauria</taxon>
        <taxon>Archosauria</taxon>
        <taxon>Crocodylia</taxon>
        <taxon>Alligatoridae</taxon>
        <taxon>Alligatorinae</taxon>
        <taxon>Alligator</taxon>
    </lineage>
</organism>
<accession>A0A1U8DLR3</accession>
<dbReference type="RefSeq" id="XP_014382173.1">
    <property type="nucleotide sequence ID" value="XM_014526687.1"/>
</dbReference>
<evidence type="ECO:0000313" key="6">
    <source>
        <dbReference type="RefSeq" id="XP_014382173.1"/>
    </source>
</evidence>
<evidence type="ECO:0000313" key="5">
    <source>
        <dbReference type="Proteomes" id="UP000189705"/>
    </source>
</evidence>
<dbReference type="AlphaFoldDB" id="A0A1U8DLR3"/>
<dbReference type="PANTHER" id="PTHR24271">
    <property type="entry name" value="KALLIKREIN-RELATED"/>
    <property type="match status" value="1"/>
</dbReference>
<dbReference type="Pfam" id="PF00089">
    <property type="entry name" value="Trypsin"/>
    <property type="match status" value="2"/>
</dbReference>
<dbReference type="InterPro" id="IPR001254">
    <property type="entry name" value="Trypsin_dom"/>
</dbReference>
<dbReference type="SMART" id="SM00020">
    <property type="entry name" value="Tryp_SPc"/>
    <property type="match status" value="1"/>
</dbReference>
<keyword evidence="1" id="KW-0732">Signal</keyword>
<protein>
    <submittedName>
        <fullName evidence="6">Duodenase-1-like</fullName>
    </submittedName>
</protein>
<dbReference type="CDD" id="cd00190">
    <property type="entry name" value="Tryp_SPc"/>
    <property type="match status" value="1"/>
</dbReference>
<dbReference type="InParanoid" id="A0A1U8DLR3"/>
<dbReference type="InterPro" id="IPR018114">
    <property type="entry name" value="TRYPSIN_HIS"/>
</dbReference>
<evidence type="ECO:0000259" key="4">
    <source>
        <dbReference type="PROSITE" id="PS50240"/>
    </source>
</evidence>
<dbReference type="Proteomes" id="UP000189705">
    <property type="component" value="Unplaced"/>
</dbReference>
<reference evidence="6" key="1">
    <citation type="submission" date="2025-08" db="UniProtKB">
        <authorList>
            <consortium name="RefSeq"/>
        </authorList>
    </citation>
    <scope>IDENTIFICATION</scope>
</reference>
<dbReference type="PROSITE" id="PS50240">
    <property type="entry name" value="TRYPSIN_DOM"/>
    <property type="match status" value="1"/>
</dbReference>
<dbReference type="GeneID" id="102388488"/>
<keyword evidence="2" id="KW-0865">Zymogen</keyword>
<proteinExistence type="predicted"/>
<gene>
    <name evidence="6" type="primary">LOC102388488</name>
</gene>
<name>A0A1U8DLR3_ALLSI</name>
<dbReference type="GO" id="GO:0004252">
    <property type="term" value="F:serine-type endopeptidase activity"/>
    <property type="evidence" value="ECO:0007669"/>
    <property type="project" value="InterPro"/>
</dbReference>
<dbReference type="PROSITE" id="PS00134">
    <property type="entry name" value="TRYPSIN_HIS"/>
    <property type="match status" value="1"/>
</dbReference>